<organism evidence="2 3">
    <name type="scientific">Phytophthora nicotianae CJ01A1</name>
    <dbReference type="NCBI Taxonomy" id="1317063"/>
    <lineage>
        <taxon>Eukaryota</taxon>
        <taxon>Sar</taxon>
        <taxon>Stramenopiles</taxon>
        <taxon>Oomycota</taxon>
        <taxon>Peronosporomycetes</taxon>
        <taxon>Peronosporales</taxon>
        <taxon>Peronosporaceae</taxon>
        <taxon>Phytophthora</taxon>
    </lineage>
</organism>
<name>W2WW30_PHYNI</name>
<dbReference type="Proteomes" id="UP000018958">
    <property type="component" value="Unassembled WGS sequence"/>
</dbReference>
<reference evidence="2 3" key="1">
    <citation type="submission" date="2013-11" db="EMBL/GenBank/DDBJ databases">
        <title>The Genome Sequence of Phytophthora parasitica CJ01A1.</title>
        <authorList>
            <consortium name="The Broad Institute Genomics Platform"/>
            <person name="Russ C."/>
            <person name="Tyler B."/>
            <person name="Panabieres F."/>
            <person name="Shan W."/>
            <person name="Tripathy S."/>
            <person name="Grunwald N."/>
            <person name="Machado M."/>
            <person name="Johnson C.S."/>
            <person name="Walker B."/>
            <person name="Young S.K."/>
            <person name="Zeng Q."/>
            <person name="Gargeya S."/>
            <person name="Fitzgerald M."/>
            <person name="Haas B."/>
            <person name="Abouelleil A."/>
            <person name="Allen A.W."/>
            <person name="Alvarado L."/>
            <person name="Arachchi H.M."/>
            <person name="Berlin A.M."/>
            <person name="Chapman S.B."/>
            <person name="Gainer-Dewar J."/>
            <person name="Goldberg J."/>
            <person name="Griggs A."/>
            <person name="Gujja S."/>
            <person name="Hansen M."/>
            <person name="Howarth C."/>
            <person name="Imamovic A."/>
            <person name="Ireland A."/>
            <person name="Larimer J."/>
            <person name="McCowan C."/>
            <person name="Murphy C."/>
            <person name="Pearson M."/>
            <person name="Poon T.W."/>
            <person name="Priest M."/>
            <person name="Roberts A."/>
            <person name="Saif S."/>
            <person name="Shea T."/>
            <person name="Sisk P."/>
            <person name="Sykes S."/>
            <person name="Wortman J."/>
            <person name="Nusbaum C."/>
            <person name="Birren B."/>
        </authorList>
    </citation>
    <scope>NUCLEOTIDE SEQUENCE [LARGE SCALE GENOMIC DNA]</scope>
    <source>
        <strain evidence="2 3">CJ01A1</strain>
    </source>
</reference>
<feature type="compositionally biased region" description="Polar residues" evidence="1">
    <location>
        <begin position="31"/>
        <end position="40"/>
    </location>
</feature>
<protein>
    <submittedName>
        <fullName evidence="2">Uncharacterized protein</fullName>
    </submittedName>
</protein>
<dbReference type="EMBL" id="ANIX01002034">
    <property type="protein sequence ID" value="ETP14735.1"/>
    <property type="molecule type" value="Genomic_DNA"/>
</dbReference>
<accession>W2WW30</accession>
<gene>
    <name evidence="2" type="ORF">F441_10345</name>
</gene>
<proteinExistence type="predicted"/>
<evidence type="ECO:0000256" key="1">
    <source>
        <dbReference type="SAM" id="MobiDB-lite"/>
    </source>
</evidence>
<dbReference type="OrthoDB" id="162805at2759"/>
<evidence type="ECO:0000313" key="2">
    <source>
        <dbReference type="EMBL" id="ETP14735.1"/>
    </source>
</evidence>
<evidence type="ECO:0000313" key="3">
    <source>
        <dbReference type="Proteomes" id="UP000018958"/>
    </source>
</evidence>
<feature type="non-terminal residue" evidence="2">
    <location>
        <position position="1"/>
    </location>
</feature>
<dbReference type="AlphaFoldDB" id="W2WW30"/>
<sequence length="117" mass="12502">FGSTRDEIWVDSDLIPAQQAEREEASGAQGTGQSTATPVSDTEVARPIESMAAPAVASTNVGVRVPVPAHVNQAIRDYVPLAGFTVVPKRRGERSIILDWGVRISATIDGKDYVGWI</sequence>
<comment type="caution">
    <text evidence="2">The sequence shown here is derived from an EMBL/GenBank/DDBJ whole genome shotgun (WGS) entry which is preliminary data.</text>
</comment>
<feature type="region of interest" description="Disordered" evidence="1">
    <location>
        <begin position="1"/>
        <end position="47"/>
    </location>
</feature>